<evidence type="ECO:0000256" key="6">
    <source>
        <dbReference type="SAM" id="MobiDB-lite"/>
    </source>
</evidence>
<dbReference type="InterPro" id="IPR006311">
    <property type="entry name" value="TAT_signal"/>
</dbReference>
<gene>
    <name evidence="9" type="ORF">NCTC10207_02155</name>
</gene>
<dbReference type="Gene3D" id="3.40.30.10">
    <property type="entry name" value="Glutaredoxin"/>
    <property type="match status" value="1"/>
</dbReference>
<keyword evidence="9" id="KW-0413">Isomerase</keyword>
<protein>
    <submittedName>
        <fullName evidence="9">Protein-disulfide isomerase</fullName>
    </submittedName>
</protein>
<organism evidence="9 10">
    <name type="scientific">Rothia aeria</name>
    <dbReference type="NCBI Taxonomy" id="172042"/>
    <lineage>
        <taxon>Bacteria</taxon>
        <taxon>Bacillati</taxon>
        <taxon>Actinomycetota</taxon>
        <taxon>Actinomycetes</taxon>
        <taxon>Micrococcales</taxon>
        <taxon>Micrococcaceae</taxon>
        <taxon>Rothia</taxon>
    </lineage>
</organism>
<feature type="compositionally biased region" description="Low complexity" evidence="6">
    <location>
        <begin position="27"/>
        <end position="84"/>
    </location>
</feature>
<reference evidence="9 10" key="1">
    <citation type="submission" date="2018-12" db="EMBL/GenBank/DDBJ databases">
        <authorList>
            <consortium name="Pathogen Informatics"/>
        </authorList>
    </citation>
    <scope>NUCLEOTIDE SEQUENCE [LARGE SCALE GENOMIC DNA]</scope>
    <source>
        <strain evidence="9 10">NCTC10207</strain>
    </source>
</reference>
<comment type="similarity">
    <text evidence="1">Belongs to the thioredoxin family. DsbA subfamily.</text>
</comment>
<dbReference type="PROSITE" id="PS51352">
    <property type="entry name" value="THIOREDOXIN_2"/>
    <property type="match status" value="1"/>
</dbReference>
<dbReference type="PANTHER" id="PTHR13887">
    <property type="entry name" value="GLUTATHIONE S-TRANSFERASE KAPPA"/>
    <property type="match status" value="1"/>
</dbReference>
<sequence>MTQSPMTRRTLFALGAPAALVALAACSSGSSNSGSSSSASGSSSSNASSSGSASSAPSGGASGSASAEGEASASGSASASGDSAKITATKAGERDDAGYHLNTPKQGAPTVTLYTDYQCPYCAKAEPTYEKVAKDLEGTMNVTVRNMPLSSHKNAVPAAQAVQAAELQGKHLEMANKLFQTQDSWKGITDKQTELAGLFLSYAQELGLDTEKFKTDLVNPKTLELIKGDFEYGHKIGVKGTPQFVVNDKPLENVDSSTSAEDMAKEFKKAAGLS</sequence>
<dbReference type="SUPFAM" id="SSF52833">
    <property type="entry name" value="Thioredoxin-like"/>
    <property type="match status" value="1"/>
</dbReference>
<evidence type="ECO:0000256" key="1">
    <source>
        <dbReference type="ARBA" id="ARBA00005791"/>
    </source>
</evidence>
<proteinExistence type="inferred from homology"/>
<feature type="chain" id="PRO_5038953714" evidence="7">
    <location>
        <begin position="25"/>
        <end position="274"/>
    </location>
</feature>
<feature type="domain" description="Thioredoxin" evidence="8">
    <location>
        <begin position="66"/>
        <end position="272"/>
    </location>
</feature>
<dbReference type="GO" id="GO:0016491">
    <property type="term" value="F:oxidoreductase activity"/>
    <property type="evidence" value="ECO:0007669"/>
    <property type="project" value="UniProtKB-KW"/>
</dbReference>
<keyword evidence="4" id="KW-1015">Disulfide bond</keyword>
<accession>A0A7Z9D5S9</accession>
<dbReference type="Pfam" id="PF13462">
    <property type="entry name" value="Thioredoxin_4"/>
    <property type="match status" value="1"/>
</dbReference>
<keyword evidence="3" id="KW-0560">Oxidoreductase</keyword>
<dbReference type="Proteomes" id="UP000282386">
    <property type="component" value="Chromosome"/>
</dbReference>
<dbReference type="EMBL" id="LR134479">
    <property type="protein sequence ID" value="VEI24588.1"/>
    <property type="molecule type" value="Genomic_DNA"/>
</dbReference>
<keyword evidence="5" id="KW-0676">Redox-active center</keyword>
<evidence type="ECO:0000313" key="9">
    <source>
        <dbReference type="EMBL" id="VEI24588.1"/>
    </source>
</evidence>
<evidence type="ECO:0000313" key="10">
    <source>
        <dbReference type="Proteomes" id="UP000282386"/>
    </source>
</evidence>
<dbReference type="PANTHER" id="PTHR13887:SF14">
    <property type="entry name" value="DISULFIDE BOND FORMATION PROTEIN D"/>
    <property type="match status" value="1"/>
</dbReference>
<dbReference type="GO" id="GO:0016853">
    <property type="term" value="F:isomerase activity"/>
    <property type="evidence" value="ECO:0007669"/>
    <property type="project" value="UniProtKB-KW"/>
</dbReference>
<evidence type="ECO:0000259" key="8">
    <source>
        <dbReference type="PROSITE" id="PS51352"/>
    </source>
</evidence>
<dbReference type="AlphaFoldDB" id="A0A7Z9D5S9"/>
<evidence type="ECO:0000256" key="7">
    <source>
        <dbReference type="SAM" id="SignalP"/>
    </source>
</evidence>
<dbReference type="InterPro" id="IPR013766">
    <property type="entry name" value="Thioredoxin_domain"/>
</dbReference>
<evidence type="ECO:0000256" key="5">
    <source>
        <dbReference type="ARBA" id="ARBA00023284"/>
    </source>
</evidence>
<evidence type="ECO:0000256" key="3">
    <source>
        <dbReference type="ARBA" id="ARBA00023002"/>
    </source>
</evidence>
<evidence type="ECO:0000256" key="4">
    <source>
        <dbReference type="ARBA" id="ARBA00023157"/>
    </source>
</evidence>
<keyword evidence="2 7" id="KW-0732">Signal</keyword>
<feature type="signal peptide" evidence="7">
    <location>
        <begin position="1"/>
        <end position="24"/>
    </location>
</feature>
<dbReference type="InterPro" id="IPR012336">
    <property type="entry name" value="Thioredoxin-like_fold"/>
</dbReference>
<name>A0A7Z9D5S9_9MICC</name>
<evidence type="ECO:0000256" key="2">
    <source>
        <dbReference type="ARBA" id="ARBA00022729"/>
    </source>
</evidence>
<dbReference type="PROSITE" id="PS51318">
    <property type="entry name" value="TAT"/>
    <property type="match status" value="1"/>
</dbReference>
<feature type="region of interest" description="Disordered" evidence="6">
    <location>
        <begin position="27"/>
        <end position="85"/>
    </location>
</feature>
<dbReference type="RefSeq" id="WP_126500639.1">
    <property type="nucleotide sequence ID" value="NZ_LR134479.1"/>
</dbReference>
<dbReference type="InterPro" id="IPR036249">
    <property type="entry name" value="Thioredoxin-like_sf"/>
</dbReference>